<dbReference type="InterPro" id="IPR024445">
    <property type="entry name" value="Tnp_ISXO2-like"/>
</dbReference>
<name>A0ABQ6VI58_9BACT</name>
<protein>
    <submittedName>
        <fullName evidence="2">IS1595 family transposase</fullName>
    </submittedName>
</protein>
<dbReference type="EMBL" id="WFKJ01000055">
    <property type="protein sequence ID" value="KAB7888064.1"/>
    <property type="molecule type" value="Genomic_DNA"/>
</dbReference>
<sequence>MAQHFLLTAKSRTISELEVARMSEEEARVTFEKLRWDSTNGKPVCSNCGCTESYTINTTSKTGKSIRRYKCKACRKQYTVTSGTLFANHKLELRDYLMAIIVFTNAVKGISASQMSRALGVQYKTAFVLVHKLRASLMDNQSNSKLSGTVEMDGCYVGKTRPENKKEDRLDLRLSANANPNKRCVLVARQRDTDGVGANKTVTCISKGESTLAIDTFAKNNIELNSTIHSDGAIGYDNLEAWYNSIKGDHSIAYVGENGECSNQAESFFSRFRRLQYGQCHKLGNLYLSNYVNEIAYREDNRRVSNGAMMFDIARKSINTPTHNEWTGYWQGNKRTSERLVA</sequence>
<evidence type="ECO:0000259" key="1">
    <source>
        <dbReference type="SMART" id="SM01126"/>
    </source>
</evidence>
<accession>A0ABQ6VI58</accession>
<dbReference type="NCBIfam" id="NF033547">
    <property type="entry name" value="transpos_IS1595"/>
    <property type="match status" value="1"/>
</dbReference>
<dbReference type="InterPro" id="IPR024442">
    <property type="entry name" value="Transposase_Zn_ribbon"/>
</dbReference>
<organism evidence="2 3">
    <name type="scientific">Poseidonibacter ostreae</name>
    <dbReference type="NCBI Taxonomy" id="2654171"/>
    <lineage>
        <taxon>Bacteria</taxon>
        <taxon>Pseudomonadati</taxon>
        <taxon>Campylobacterota</taxon>
        <taxon>Epsilonproteobacteria</taxon>
        <taxon>Campylobacterales</taxon>
        <taxon>Arcobacteraceae</taxon>
        <taxon>Poseidonibacter</taxon>
    </lineage>
</organism>
<dbReference type="Pfam" id="PF12760">
    <property type="entry name" value="Zn_ribbon_IS1595"/>
    <property type="match status" value="1"/>
</dbReference>
<dbReference type="SMART" id="SM01126">
    <property type="entry name" value="DDE_Tnp_IS1595"/>
    <property type="match status" value="1"/>
</dbReference>
<evidence type="ECO:0000313" key="3">
    <source>
        <dbReference type="Proteomes" id="UP000461010"/>
    </source>
</evidence>
<reference evidence="2 3" key="1">
    <citation type="submission" date="2019-10" db="EMBL/GenBank/DDBJ databases">
        <title>Poseidonibacter ostreae sp. nov., isolated from the gut of the Ostrea denselamellosa.</title>
        <authorList>
            <person name="Choi A."/>
        </authorList>
    </citation>
    <scope>NUCLEOTIDE SEQUENCE [LARGE SCALE GENOMIC DNA]</scope>
    <source>
        <strain evidence="2 3">SJOD-M-5</strain>
    </source>
</reference>
<dbReference type="RefSeq" id="WP_152191872.1">
    <property type="nucleotide sequence ID" value="NZ_WFKJ01000055.1"/>
</dbReference>
<dbReference type="Pfam" id="PF12762">
    <property type="entry name" value="DDE_Tnp_IS1595"/>
    <property type="match status" value="1"/>
</dbReference>
<dbReference type="Proteomes" id="UP000461010">
    <property type="component" value="Unassembled WGS sequence"/>
</dbReference>
<feature type="domain" description="ISXO2-like transposase" evidence="1">
    <location>
        <begin position="145"/>
        <end position="300"/>
    </location>
</feature>
<evidence type="ECO:0000313" key="2">
    <source>
        <dbReference type="EMBL" id="KAB7888064.1"/>
    </source>
</evidence>
<comment type="caution">
    <text evidence="2">The sequence shown here is derived from an EMBL/GenBank/DDBJ whole genome shotgun (WGS) entry which is preliminary data.</text>
</comment>
<gene>
    <name evidence="2" type="ORF">GBG18_13480</name>
</gene>
<proteinExistence type="predicted"/>
<keyword evidence="3" id="KW-1185">Reference proteome</keyword>